<evidence type="ECO:0000259" key="8">
    <source>
        <dbReference type="PROSITE" id="PS50850"/>
    </source>
</evidence>
<evidence type="ECO:0000256" key="2">
    <source>
        <dbReference type="ARBA" id="ARBA00022448"/>
    </source>
</evidence>
<dbReference type="Gene3D" id="1.20.1250.20">
    <property type="entry name" value="MFS general substrate transporter like domains"/>
    <property type="match status" value="1"/>
</dbReference>
<feature type="transmembrane region" description="Helical" evidence="7">
    <location>
        <begin position="373"/>
        <end position="392"/>
    </location>
</feature>
<evidence type="ECO:0000256" key="5">
    <source>
        <dbReference type="ARBA" id="ARBA00022989"/>
    </source>
</evidence>
<evidence type="ECO:0000256" key="1">
    <source>
        <dbReference type="ARBA" id="ARBA00004651"/>
    </source>
</evidence>
<evidence type="ECO:0000256" key="7">
    <source>
        <dbReference type="SAM" id="Phobius"/>
    </source>
</evidence>
<feature type="transmembrane region" description="Helical" evidence="7">
    <location>
        <begin position="62"/>
        <end position="82"/>
    </location>
</feature>
<gene>
    <name evidence="9" type="ORF">ACH4WX_08830</name>
</gene>
<dbReference type="PANTHER" id="PTHR42718:SF46">
    <property type="entry name" value="BLR6921 PROTEIN"/>
    <property type="match status" value="1"/>
</dbReference>
<feature type="transmembrane region" description="Helical" evidence="7">
    <location>
        <begin position="447"/>
        <end position="467"/>
    </location>
</feature>
<dbReference type="CDD" id="cd17321">
    <property type="entry name" value="MFS_MMR_MDR_like"/>
    <property type="match status" value="1"/>
</dbReference>
<dbReference type="InterPro" id="IPR005829">
    <property type="entry name" value="Sugar_transporter_CS"/>
</dbReference>
<sequence length="476" mass="48476">MRITLEVGMRLDPSPEAGAGSVVRPVVVLVVVCGAQFMVVLDISVVNVALPSMRSALGLSEVALGWVVNAYALVFAGLLLLGGRLADLFGRRRLLMAGLVVFTAASLVGGMADSGAWLLGARAVQGVGAAALAPVTLAIVTSTFAEGPARTRALAVWAALGMAGGTAGNLLGGVLTEWWSWRATLLINVPIGILALVVAVRVITTDRPAVRPQLDVAGAVLVTAGLAALTYGVGQAAVLSWTAMSTLAGIAAGVALLAGFVVVEARWVRAPLIPLRLFRIRSVTAGNLILLLTGACLNPMWFFLTLSMQSGLGYSPLQTGLAFLPHTLIAIMIGVWITPWLMRSIDTRLLIGVGALVAAAGFVWQAQLHPGSSYVAGILCPAVVFSIGAGLLNTPVTTAVTAGVAGEDAGAAAGLMNTTKQIGAALGLAVLITVAAPGNTLDGYNRAFTAIAVAMVAAAAATVLLPAHRNIAQPCP</sequence>
<dbReference type="PROSITE" id="PS00216">
    <property type="entry name" value="SUGAR_TRANSPORT_1"/>
    <property type="match status" value="1"/>
</dbReference>
<keyword evidence="3" id="KW-1003">Cell membrane</keyword>
<feature type="transmembrane region" description="Helical" evidence="7">
    <location>
        <begin position="239"/>
        <end position="263"/>
    </location>
</feature>
<dbReference type="SUPFAM" id="SSF103473">
    <property type="entry name" value="MFS general substrate transporter"/>
    <property type="match status" value="1"/>
</dbReference>
<protein>
    <submittedName>
        <fullName evidence="9">MFS transporter</fullName>
    </submittedName>
</protein>
<name>A0ABW7TIF6_9NOCA</name>
<keyword evidence="6 7" id="KW-0472">Membrane</keyword>
<keyword evidence="10" id="KW-1185">Reference proteome</keyword>
<comment type="caution">
    <text evidence="9">The sequence shown here is derived from an EMBL/GenBank/DDBJ whole genome shotgun (WGS) entry which is preliminary data.</text>
</comment>
<feature type="transmembrane region" description="Helical" evidence="7">
    <location>
        <begin position="422"/>
        <end position="441"/>
    </location>
</feature>
<keyword evidence="5 7" id="KW-1133">Transmembrane helix</keyword>
<feature type="transmembrane region" description="Helical" evidence="7">
    <location>
        <begin position="154"/>
        <end position="175"/>
    </location>
</feature>
<organism evidence="9 10">
    <name type="scientific">Nocardia carnea</name>
    <dbReference type="NCBI Taxonomy" id="37328"/>
    <lineage>
        <taxon>Bacteria</taxon>
        <taxon>Bacillati</taxon>
        <taxon>Actinomycetota</taxon>
        <taxon>Actinomycetes</taxon>
        <taxon>Mycobacteriales</taxon>
        <taxon>Nocardiaceae</taxon>
        <taxon>Nocardia</taxon>
    </lineage>
</organism>
<dbReference type="InterPro" id="IPR036259">
    <property type="entry name" value="MFS_trans_sf"/>
</dbReference>
<proteinExistence type="predicted"/>
<evidence type="ECO:0000256" key="4">
    <source>
        <dbReference type="ARBA" id="ARBA00022692"/>
    </source>
</evidence>
<dbReference type="GeneID" id="93503952"/>
<dbReference type="PANTHER" id="PTHR42718">
    <property type="entry name" value="MAJOR FACILITATOR SUPERFAMILY MULTIDRUG TRANSPORTER MFSC"/>
    <property type="match status" value="1"/>
</dbReference>
<dbReference type="Proteomes" id="UP001611263">
    <property type="component" value="Unassembled WGS sequence"/>
</dbReference>
<feature type="transmembrane region" description="Helical" evidence="7">
    <location>
        <begin position="26"/>
        <end position="50"/>
    </location>
</feature>
<feature type="transmembrane region" description="Helical" evidence="7">
    <location>
        <begin position="323"/>
        <end position="342"/>
    </location>
</feature>
<reference evidence="9 10" key="1">
    <citation type="submission" date="2024-10" db="EMBL/GenBank/DDBJ databases">
        <title>The Natural Products Discovery Center: Release of the First 8490 Sequenced Strains for Exploring Actinobacteria Biosynthetic Diversity.</title>
        <authorList>
            <person name="Kalkreuter E."/>
            <person name="Kautsar S.A."/>
            <person name="Yang D."/>
            <person name="Bader C.D."/>
            <person name="Teijaro C.N."/>
            <person name="Fluegel L."/>
            <person name="Davis C.M."/>
            <person name="Simpson J.R."/>
            <person name="Lauterbach L."/>
            <person name="Steele A.D."/>
            <person name="Gui C."/>
            <person name="Meng S."/>
            <person name="Li G."/>
            <person name="Viehrig K."/>
            <person name="Ye F."/>
            <person name="Su P."/>
            <person name="Kiefer A.F."/>
            <person name="Nichols A."/>
            <person name="Cepeda A.J."/>
            <person name="Yan W."/>
            <person name="Fan B."/>
            <person name="Jiang Y."/>
            <person name="Adhikari A."/>
            <person name="Zheng C.-J."/>
            <person name="Schuster L."/>
            <person name="Cowan T.M."/>
            <person name="Smanski M.J."/>
            <person name="Chevrette M.G."/>
            <person name="De Carvalho L.P.S."/>
            <person name="Shen B."/>
        </authorList>
    </citation>
    <scope>NUCLEOTIDE SEQUENCE [LARGE SCALE GENOMIC DNA]</scope>
    <source>
        <strain evidence="9 10">NPDC020568</strain>
    </source>
</reference>
<keyword evidence="2" id="KW-0813">Transport</keyword>
<evidence type="ECO:0000256" key="3">
    <source>
        <dbReference type="ARBA" id="ARBA00022475"/>
    </source>
</evidence>
<dbReference type="InterPro" id="IPR011701">
    <property type="entry name" value="MFS"/>
</dbReference>
<dbReference type="EMBL" id="JBIRUQ010000002">
    <property type="protein sequence ID" value="MFI1460816.1"/>
    <property type="molecule type" value="Genomic_DNA"/>
</dbReference>
<evidence type="ECO:0000313" key="9">
    <source>
        <dbReference type="EMBL" id="MFI1460816.1"/>
    </source>
</evidence>
<comment type="subcellular location">
    <subcellularLocation>
        <location evidence="1">Cell membrane</location>
        <topology evidence="1">Multi-pass membrane protein</topology>
    </subcellularLocation>
</comment>
<dbReference type="PROSITE" id="PS50850">
    <property type="entry name" value="MFS"/>
    <property type="match status" value="1"/>
</dbReference>
<feature type="transmembrane region" description="Helical" evidence="7">
    <location>
        <begin position="216"/>
        <end position="233"/>
    </location>
</feature>
<keyword evidence="4 7" id="KW-0812">Transmembrane</keyword>
<feature type="transmembrane region" description="Helical" evidence="7">
    <location>
        <begin position="349"/>
        <end position="367"/>
    </location>
</feature>
<accession>A0ABW7TIF6</accession>
<feature type="transmembrane region" description="Helical" evidence="7">
    <location>
        <begin position="284"/>
        <end position="303"/>
    </location>
</feature>
<feature type="domain" description="Major facilitator superfamily (MFS) profile" evidence="8">
    <location>
        <begin position="28"/>
        <end position="470"/>
    </location>
</feature>
<evidence type="ECO:0000313" key="10">
    <source>
        <dbReference type="Proteomes" id="UP001611263"/>
    </source>
</evidence>
<dbReference type="Gene3D" id="1.20.1720.10">
    <property type="entry name" value="Multidrug resistance protein D"/>
    <property type="match status" value="1"/>
</dbReference>
<dbReference type="InterPro" id="IPR020846">
    <property type="entry name" value="MFS_dom"/>
</dbReference>
<feature type="transmembrane region" description="Helical" evidence="7">
    <location>
        <begin position="124"/>
        <end position="145"/>
    </location>
</feature>
<dbReference type="Pfam" id="PF07690">
    <property type="entry name" value="MFS_1"/>
    <property type="match status" value="1"/>
</dbReference>
<feature type="transmembrane region" description="Helical" evidence="7">
    <location>
        <begin position="94"/>
        <end position="112"/>
    </location>
</feature>
<feature type="transmembrane region" description="Helical" evidence="7">
    <location>
        <begin position="181"/>
        <end position="204"/>
    </location>
</feature>
<evidence type="ECO:0000256" key="6">
    <source>
        <dbReference type="ARBA" id="ARBA00023136"/>
    </source>
</evidence>
<dbReference type="RefSeq" id="WP_231508685.1">
    <property type="nucleotide sequence ID" value="NZ_JBIRUQ010000002.1"/>
</dbReference>